<dbReference type="eggNOG" id="KOG0028">
    <property type="taxonomic scope" value="Eukaryota"/>
</dbReference>
<sequence>MTRGTKRLGERETAELREAFELFDSEKSGKINLHELKVLLRALGFQVKKTDVIKMVHELEPSNEGSVDFLLFSQLMAERYAERDPEEEIMKAFQLFDNDGSGKISLKNMRQVARELGEDLSEEELQAMIEEFDRDQDGEISQEEFLSIMRSAA</sequence>
<dbReference type="GO" id="GO:0016460">
    <property type="term" value="C:myosin II complex"/>
    <property type="evidence" value="ECO:0007669"/>
    <property type="project" value="TreeGrafter"/>
</dbReference>
<keyword evidence="4" id="KW-0677">Repeat</keyword>
<dbReference type="InterPro" id="IPR011992">
    <property type="entry name" value="EF-hand-dom_pair"/>
</dbReference>
<keyword evidence="9" id="KW-1185">Reference proteome</keyword>
<comment type="similarity">
    <text evidence="2">Belongs to the centrin family.</text>
</comment>
<evidence type="ECO:0000259" key="7">
    <source>
        <dbReference type="PROSITE" id="PS50222"/>
    </source>
</evidence>
<dbReference type="PANTHER" id="PTHR23048:SF59">
    <property type="entry name" value="EF-HAND SUPERFAMILY PROTEIN"/>
    <property type="match status" value="1"/>
</dbReference>
<dbReference type="SUPFAM" id="SSF47473">
    <property type="entry name" value="EF-hand"/>
    <property type="match status" value="1"/>
</dbReference>
<evidence type="ECO:0000256" key="3">
    <source>
        <dbReference type="ARBA" id="ARBA00022723"/>
    </source>
</evidence>
<reference evidence="8 9" key="1">
    <citation type="journal article" date="2011" name="Proc. Natl. Acad. Sci. U.S.A.">
        <title>Niche of harmful alga Aureococcus anophagefferens revealed through ecogenomics.</title>
        <authorList>
            <person name="Gobler C.J."/>
            <person name="Berry D.L."/>
            <person name="Dyhrman S.T."/>
            <person name="Wilhelm S.W."/>
            <person name="Salamov A."/>
            <person name="Lobanov A.V."/>
            <person name="Zhang Y."/>
            <person name="Collier J.L."/>
            <person name="Wurch L.L."/>
            <person name="Kustka A.B."/>
            <person name="Dill B.D."/>
            <person name="Shah M."/>
            <person name="VerBerkmoes N.C."/>
            <person name="Kuo A."/>
            <person name="Terry A."/>
            <person name="Pangilinan J."/>
            <person name="Lindquist E.A."/>
            <person name="Lucas S."/>
            <person name="Paulsen I.T."/>
            <person name="Hattenrath-Lehmann T.K."/>
            <person name="Talmage S.C."/>
            <person name="Walker E.A."/>
            <person name="Koch F."/>
            <person name="Burson A.M."/>
            <person name="Marcoval M.A."/>
            <person name="Tang Y.Z."/>
            <person name="Lecleir G.R."/>
            <person name="Coyne K.J."/>
            <person name="Berg G.M."/>
            <person name="Bertrand E.M."/>
            <person name="Saito M.A."/>
            <person name="Gladyshev V.N."/>
            <person name="Grigoriev I.V."/>
        </authorList>
    </citation>
    <scope>NUCLEOTIDE SEQUENCE [LARGE SCALE GENOMIC DNA]</scope>
    <source>
        <strain evidence="9">CCMP 1984</strain>
    </source>
</reference>
<dbReference type="PROSITE" id="PS50222">
    <property type="entry name" value="EF_HAND_2"/>
    <property type="match status" value="3"/>
</dbReference>
<dbReference type="AlphaFoldDB" id="F0XVG3"/>
<dbReference type="GO" id="GO:0005509">
    <property type="term" value="F:calcium ion binding"/>
    <property type="evidence" value="ECO:0007669"/>
    <property type="project" value="InterPro"/>
</dbReference>
<evidence type="ECO:0000256" key="6">
    <source>
        <dbReference type="ARBA" id="ARBA00023212"/>
    </source>
</evidence>
<dbReference type="PROSITE" id="PS00018">
    <property type="entry name" value="EF_HAND_1"/>
    <property type="match status" value="1"/>
</dbReference>
<evidence type="ECO:0000313" key="8">
    <source>
        <dbReference type="EMBL" id="EGB13144.1"/>
    </source>
</evidence>
<dbReference type="SMART" id="SM00054">
    <property type="entry name" value="EFh"/>
    <property type="match status" value="3"/>
</dbReference>
<dbReference type="InParanoid" id="F0XVG3"/>
<dbReference type="InterPro" id="IPR002048">
    <property type="entry name" value="EF_hand_dom"/>
</dbReference>
<name>F0XVG3_AURAN</name>
<dbReference type="PANTHER" id="PTHR23048">
    <property type="entry name" value="MYOSIN LIGHT CHAIN 1, 3"/>
    <property type="match status" value="1"/>
</dbReference>
<dbReference type="EMBL" id="GL833120">
    <property type="protein sequence ID" value="EGB13144.1"/>
    <property type="molecule type" value="Genomic_DNA"/>
</dbReference>
<dbReference type="OrthoDB" id="26525at2759"/>
<keyword evidence="3" id="KW-0479">Metal-binding</keyword>
<feature type="domain" description="EF-hand" evidence="7">
    <location>
        <begin position="120"/>
        <end position="153"/>
    </location>
</feature>
<dbReference type="GeneID" id="20222133"/>
<proteinExistence type="inferred from homology"/>
<keyword evidence="6" id="KW-0963">Cytoplasm</keyword>
<dbReference type="OMA" id="EFFMIMK"/>
<evidence type="ECO:0000313" key="9">
    <source>
        <dbReference type="Proteomes" id="UP000002729"/>
    </source>
</evidence>
<dbReference type="Proteomes" id="UP000002729">
    <property type="component" value="Unassembled WGS sequence"/>
</dbReference>
<feature type="domain" description="EF-hand" evidence="7">
    <location>
        <begin position="11"/>
        <end position="46"/>
    </location>
</feature>
<dbReference type="CDD" id="cd00051">
    <property type="entry name" value="EFh"/>
    <property type="match status" value="1"/>
</dbReference>
<evidence type="ECO:0000256" key="5">
    <source>
        <dbReference type="ARBA" id="ARBA00022837"/>
    </source>
</evidence>
<accession>F0XVG3</accession>
<evidence type="ECO:0000256" key="4">
    <source>
        <dbReference type="ARBA" id="ARBA00022737"/>
    </source>
</evidence>
<dbReference type="Gene3D" id="1.10.238.10">
    <property type="entry name" value="EF-hand"/>
    <property type="match status" value="2"/>
</dbReference>
<protein>
    <recommendedName>
        <fullName evidence="7">EF-hand domain-containing protein</fullName>
    </recommendedName>
</protein>
<organism evidence="9">
    <name type="scientific">Aureococcus anophagefferens</name>
    <name type="common">Harmful bloom alga</name>
    <dbReference type="NCBI Taxonomy" id="44056"/>
    <lineage>
        <taxon>Eukaryota</taxon>
        <taxon>Sar</taxon>
        <taxon>Stramenopiles</taxon>
        <taxon>Ochrophyta</taxon>
        <taxon>Pelagophyceae</taxon>
        <taxon>Pelagomonadales</taxon>
        <taxon>Pelagomonadaceae</taxon>
        <taxon>Aureococcus</taxon>
    </lineage>
</organism>
<dbReference type="KEGG" id="aaf:AURANDRAFT_51933"/>
<evidence type="ECO:0000256" key="2">
    <source>
        <dbReference type="ARBA" id="ARBA00005253"/>
    </source>
</evidence>
<dbReference type="Pfam" id="PF13499">
    <property type="entry name" value="EF-hand_7"/>
    <property type="match status" value="2"/>
</dbReference>
<comment type="subcellular location">
    <subcellularLocation>
        <location evidence="1">Cytoplasm</location>
        <location evidence="1">Cytoskeleton</location>
    </subcellularLocation>
</comment>
<gene>
    <name evidence="8" type="ORF">AURANDRAFT_51933</name>
</gene>
<keyword evidence="6" id="KW-0206">Cytoskeleton</keyword>
<dbReference type="FunFam" id="1.10.238.10:FF:000077">
    <property type="entry name" value="Centrin 1"/>
    <property type="match status" value="1"/>
</dbReference>
<dbReference type="InterPro" id="IPR018247">
    <property type="entry name" value="EF_Hand_1_Ca_BS"/>
</dbReference>
<feature type="domain" description="EF-hand" evidence="7">
    <location>
        <begin position="84"/>
        <end position="119"/>
    </location>
</feature>
<dbReference type="RefSeq" id="XP_009032741.1">
    <property type="nucleotide sequence ID" value="XM_009034493.1"/>
</dbReference>
<evidence type="ECO:0000256" key="1">
    <source>
        <dbReference type="ARBA" id="ARBA00004245"/>
    </source>
</evidence>
<keyword evidence="5" id="KW-0106">Calcium</keyword>
<dbReference type="InterPro" id="IPR050230">
    <property type="entry name" value="CALM/Myosin/TropC-like"/>
</dbReference>